<evidence type="ECO:0000256" key="1">
    <source>
        <dbReference type="SAM" id="MobiDB-lite"/>
    </source>
</evidence>
<reference evidence="3" key="1">
    <citation type="submission" date="2020-06" db="EMBL/GenBank/DDBJ databases">
        <authorList>
            <person name="Li T."/>
            <person name="Hu X."/>
            <person name="Zhang T."/>
            <person name="Song X."/>
            <person name="Zhang H."/>
            <person name="Dai N."/>
            <person name="Sheng W."/>
            <person name="Hou X."/>
            <person name="Wei L."/>
        </authorList>
    </citation>
    <scope>NUCLEOTIDE SEQUENCE</scope>
    <source>
        <strain evidence="3">KEN1</strain>
        <tissue evidence="3">Leaf</tissue>
    </source>
</reference>
<protein>
    <submittedName>
        <fullName evidence="3">F-box protein SKIP19</fullName>
    </submittedName>
</protein>
<dbReference type="SUPFAM" id="SSF52047">
    <property type="entry name" value="RNI-like"/>
    <property type="match status" value="1"/>
</dbReference>
<sequence>MIAVGRKKFQLRRPKSKKKIPPEVSSSPATEPPPPPPWIELPRDVTANILHRLGAIEILESAEKVCTTWRRVCQDPTMWRIIDMKNLGDLHDMPYDLSIMCRHAVDRCQGQLIDINIEYFGTDELLRHISQRHTLRILPDRVSMNDLSSVVLHCFNRSNNLRRLRLACCYSISGKALREAVKNFPQLEELHLFFMSEISAGDIESIGTSCPMLKSFTFNDRGYKFPLIECDNEYALAVAKNMPNLLHLRLFGNKLMNEGLEAILNGCPHLESLDIRQCFSVNLVGDLGKRCAEQIKNLRRPCDSTDDYEWDAEIYDCESFDGNYCSSGYSDIYSIGDYDDYTNPFGSEYFSDNEVWFFDHDYF</sequence>
<dbReference type="SUPFAM" id="SSF81383">
    <property type="entry name" value="F-box domain"/>
    <property type="match status" value="1"/>
</dbReference>
<dbReference type="PANTHER" id="PTHR38926">
    <property type="entry name" value="F-BOX DOMAIN CONTAINING PROTEIN, EXPRESSED"/>
    <property type="match status" value="1"/>
</dbReference>
<accession>A0AAW2WQR6</accession>
<feature type="region of interest" description="Disordered" evidence="1">
    <location>
        <begin position="1"/>
        <end position="37"/>
    </location>
</feature>
<evidence type="ECO:0000259" key="2">
    <source>
        <dbReference type="PROSITE" id="PS50181"/>
    </source>
</evidence>
<feature type="compositionally biased region" description="Basic residues" evidence="1">
    <location>
        <begin position="1"/>
        <end position="19"/>
    </location>
</feature>
<feature type="domain" description="F-box" evidence="2">
    <location>
        <begin position="35"/>
        <end position="82"/>
    </location>
</feature>
<dbReference type="InterPro" id="IPR055411">
    <property type="entry name" value="LRR_FXL15/At3g58940/PEG3-like"/>
</dbReference>
<reference evidence="3" key="2">
    <citation type="journal article" date="2024" name="Plant">
        <title>Genomic evolution and insights into agronomic trait innovations of Sesamum species.</title>
        <authorList>
            <person name="Miao H."/>
            <person name="Wang L."/>
            <person name="Qu L."/>
            <person name="Liu H."/>
            <person name="Sun Y."/>
            <person name="Le M."/>
            <person name="Wang Q."/>
            <person name="Wei S."/>
            <person name="Zheng Y."/>
            <person name="Lin W."/>
            <person name="Duan Y."/>
            <person name="Cao H."/>
            <person name="Xiong S."/>
            <person name="Wang X."/>
            <person name="Wei L."/>
            <person name="Li C."/>
            <person name="Ma Q."/>
            <person name="Ju M."/>
            <person name="Zhao R."/>
            <person name="Li G."/>
            <person name="Mu C."/>
            <person name="Tian Q."/>
            <person name="Mei H."/>
            <person name="Zhang T."/>
            <person name="Gao T."/>
            <person name="Zhang H."/>
        </authorList>
    </citation>
    <scope>NUCLEOTIDE SEQUENCE</scope>
    <source>
        <strain evidence="3">KEN1</strain>
    </source>
</reference>
<dbReference type="EMBL" id="JACGWN010000007">
    <property type="protein sequence ID" value="KAL0442470.1"/>
    <property type="molecule type" value="Genomic_DNA"/>
</dbReference>
<dbReference type="PANTHER" id="PTHR38926:SF82">
    <property type="entry name" value="F-BOX DOMAIN-CONTAINING PROTEIN"/>
    <property type="match status" value="1"/>
</dbReference>
<evidence type="ECO:0000313" key="3">
    <source>
        <dbReference type="EMBL" id="KAL0442470.1"/>
    </source>
</evidence>
<gene>
    <name evidence="3" type="ORF">Slati_1969700</name>
</gene>
<dbReference type="InterPro" id="IPR032675">
    <property type="entry name" value="LRR_dom_sf"/>
</dbReference>
<dbReference type="InterPro" id="IPR001810">
    <property type="entry name" value="F-box_dom"/>
</dbReference>
<dbReference type="Gene3D" id="3.80.10.10">
    <property type="entry name" value="Ribonuclease Inhibitor"/>
    <property type="match status" value="1"/>
</dbReference>
<dbReference type="AlphaFoldDB" id="A0AAW2WQR6"/>
<dbReference type="Pfam" id="PF13516">
    <property type="entry name" value="LRR_6"/>
    <property type="match status" value="1"/>
</dbReference>
<proteinExistence type="predicted"/>
<name>A0AAW2WQR6_9LAMI</name>
<dbReference type="Gene3D" id="1.20.1280.50">
    <property type="match status" value="1"/>
</dbReference>
<dbReference type="Pfam" id="PF12937">
    <property type="entry name" value="F-box-like"/>
    <property type="match status" value="1"/>
</dbReference>
<dbReference type="InterPro" id="IPR001611">
    <property type="entry name" value="Leu-rich_rpt"/>
</dbReference>
<dbReference type="Pfam" id="PF24758">
    <property type="entry name" value="LRR_At5g56370"/>
    <property type="match status" value="1"/>
</dbReference>
<dbReference type="PROSITE" id="PS50181">
    <property type="entry name" value="FBOX"/>
    <property type="match status" value="1"/>
</dbReference>
<organism evidence="3">
    <name type="scientific">Sesamum latifolium</name>
    <dbReference type="NCBI Taxonomy" id="2727402"/>
    <lineage>
        <taxon>Eukaryota</taxon>
        <taxon>Viridiplantae</taxon>
        <taxon>Streptophyta</taxon>
        <taxon>Embryophyta</taxon>
        <taxon>Tracheophyta</taxon>
        <taxon>Spermatophyta</taxon>
        <taxon>Magnoliopsida</taxon>
        <taxon>eudicotyledons</taxon>
        <taxon>Gunneridae</taxon>
        <taxon>Pentapetalae</taxon>
        <taxon>asterids</taxon>
        <taxon>lamiids</taxon>
        <taxon>Lamiales</taxon>
        <taxon>Pedaliaceae</taxon>
        <taxon>Sesamum</taxon>
    </lineage>
</organism>
<dbReference type="InterPro" id="IPR036047">
    <property type="entry name" value="F-box-like_dom_sf"/>
</dbReference>
<comment type="caution">
    <text evidence="3">The sequence shown here is derived from an EMBL/GenBank/DDBJ whole genome shotgun (WGS) entry which is preliminary data.</text>
</comment>
<dbReference type="CDD" id="cd22164">
    <property type="entry name" value="F-box_AtSKIP19-like"/>
    <property type="match status" value="1"/>
</dbReference>